<feature type="domain" description="HTH tetR-type" evidence="5">
    <location>
        <begin position="38"/>
        <end position="98"/>
    </location>
</feature>
<keyword evidence="3" id="KW-0804">Transcription</keyword>
<evidence type="ECO:0000259" key="5">
    <source>
        <dbReference type="PROSITE" id="PS50977"/>
    </source>
</evidence>
<dbReference type="SUPFAM" id="SSF46689">
    <property type="entry name" value="Homeodomain-like"/>
    <property type="match status" value="1"/>
</dbReference>
<keyword evidence="1" id="KW-0805">Transcription regulation</keyword>
<dbReference type="Gene3D" id="1.10.357.10">
    <property type="entry name" value="Tetracycline Repressor, domain 2"/>
    <property type="match status" value="1"/>
</dbReference>
<accession>A0A2W2BB15</accession>
<evidence type="ECO:0000256" key="3">
    <source>
        <dbReference type="ARBA" id="ARBA00023163"/>
    </source>
</evidence>
<gene>
    <name evidence="6" type="ORF">DN068_21525</name>
</gene>
<dbReference type="PANTHER" id="PTHR47506:SF1">
    <property type="entry name" value="HTH-TYPE TRANSCRIPTIONAL REGULATOR YJDC"/>
    <property type="match status" value="1"/>
</dbReference>
<reference evidence="6 7" key="1">
    <citation type="submission" date="2018-06" db="EMBL/GenBank/DDBJ databases">
        <title>Mucibacter soli gen. nov., sp. nov., a new member of the family Chitinophagaceae producing mucin.</title>
        <authorList>
            <person name="Kim M.-K."/>
            <person name="Park S."/>
            <person name="Kim T.-S."/>
            <person name="Joung Y."/>
            <person name="Han J.-H."/>
            <person name="Kim S.B."/>
        </authorList>
    </citation>
    <scope>NUCLEOTIDE SEQUENCE [LARGE SCALE GENOMIC DNA]</scope>
    <source>
        <strain evidence="6 7">R1-15</strain>
    </source>
</reference>
<evidence type="ECO:0000256" key="2">
    <source>
        <dbReference type="ARBA" id="ARBA00023125"/>
    </source>
</evidence>
<feature type="DNA-binding region" description="H-T-H motif" evidence="4">
    <location>
        <begin position="61"/>
        <end position="80"/>
    </location>
</feature>
<dbReference type="Gene3D" id="1.10.10.60">
    <property type="entry name" value="Homeodomain-like"/>
    <property type="match status" value="1"/>
</dbReference>
<evidence type="ECO:0000313" key="7">
    <source>
        <dbReference type="Proteomes" id="UP000248745"/>
    </source>
</evidence>
<protein>
    <submittedName>
        <fullName evidence="6">TetR/AcrR family transcriptional regulator</fullName>
    </submittedName>
</protein>
<dbReference type="PANTHER" id="PTHR47506">
    <property type="entry name" value="TRANSCRIPTIONAL REGULATORY PROTEIN"/>
    <property type="match status" value="1"/>
</dbReference>
<evidence type="ECO:0000256" key="4">
    <source>
        <dbReference type="PROSITE-ProRule" id="PRU00335"/>
    </source>
</evidence>
<comment type="caution">
    <text evidence="6">The sequence shown here is derived from an EMBL/GenBank/DDBJ whole genome shotgun (WGS) entry which is preliminary data.</text>
</comment>
<keyword evidence="2 4" id="KW-0238">DNA-binding</keyword>
<dbReference type="InterPro" id="IPR009057">
    <property type="entry name" value="Homeodomain-like_sf"/>
</dbReference>
<evidence type="ECO:0000313" key="6">
    <source>
        <dbReference type="EMBL" id="PZF70826.1"/>
    </source>
</evidence>
<dbReference type="Proteomes" id="UP000248745">
    <property type="component" value="Unassembled WGS sequence"/>
</dbReference>
<keyword evidence="7" id="KW-1185">Reference proteome</keyword>
<sequence length="234" mass="27163">MYCRYQLVFDIFLKTVEKQSNFAIILTEMAESTNIKDDSMQQQIIQAAQQLFQRHGLHKVTMDEVAKEIGKRRSSLYYYYKNKEEILDAAIDVELREMIAEISKAANQAIGLEAQLHAYFSARLKISQKRRTMSSMLDAPMNADEISAYEQVKRTIHLRFSKLEIPLLQSILEKGTAEKAIRQIDTKEMETVISLIRSCLRGFKRDFIMGKNFNQLKPEVTMLVEMILSFFEKG</sequence>
<name>A0A2W2BB15_9BACT</name>
<dbReference type="OrthoDB" id="9789566at2"/>
<evidence type="ECO:0000256" key="1">
    <source>
        <dbReference type="ARBA" id="ARBA00023015"/>
    </source>
</evidence>
<dbReference type="GO" id="GO:0003677">
    <property type="term" value="F:DNA binding"/>
    <property type="evidence" value="ECO:0007669"/>
    <property type="project" value="UniProtKB-UniRule"/>
</dbReference>
<dbReference type="InterPro" id="IPR001647">
    <property type="entry name" value="HTH_TetR"/>
</dbReference>
<dbReference type="PROSITE" id="PS50977">
    <property type="entry name" value="HTH_TETR_2"/>
    <property type="match status" value="1"/>
</dbReference>
<proteinExistence type="predicted"/>
<dbReference type="EMBL" id="QKTW01000030">
    <property type="protein sequence ID" value="PZF70826.1"/>
    <property type="molecule type" value="Genomic_DNA"/>
</dbReference>
<dbReference type="Pfam" id="PF00440">
    <property type="entry name" value="TetR_N"/>
    <property type="match status" value="1"/>
</dbReference>
<organism evidence="6 7">
    <name type="scientific">Taibaiella soli</name>
    <dbReference type="NCBI Taxonomy" id="1649169"/>
    <lineage>
        <taxon>Bacteria</taxon>
        <taxon>Pseudomonadati</taxon>
        <taxon>Bacteroidota</taxon>
        <taxon>Chitinophagia</taxon>
        <taxon>Chitinophagales</taxon>
        <taxon>Chitinophagaceae</taxon>
        <taxon>Taibaiella</taxon>
    </lineage>
</organism>
<dbReference type="AlphaFoldDB" id="A0A2W2BB15"/>
<dbReference type="PRINTS" id="PR00455">
    <property type="entry name" value="HTHTETR"/>
</dbReference>